<dbReference type="InterPro" id="IPR003148">
    <property type="entry name" value="RCK_N"/>
</dbReference>
<dbReference type="InterPro" id="IPR036721">
    <property type="entry name" value="RCK_C_sf"/>
</dbReference>
<gene>
    <name evidence="9" type="primary">trkA</name>
    <name evidence="9" type="ORF">FNB15_15020</name>
</gene>
<dbReference type="GO" id="GO:0005886">
    <property type="term" value="C:plasma membrane"/>
    <property type="evidence" value="ECO:0007669"/>
    <property type="project" value="InterPro"/>
</dbReference>
<dbReference type="RefSeq" id="WP_144069492.1">
    <property type="nucleotide sequence ID" value="NZ_CP041636.1"/>
</dbReference>
<dbReference type="Proteomes" id="UP000317496">
    <property type="component" value="Chromosome"/>
</dbReference>
<dbReference type="EMBL" id="CP041636">
    <property type="protein sequence ID" value="QDO98511.1"/>
    <property type="molecule type" value="Genomic_DNA"/>
</dbReference>
<feature type="domain" description="RCK N-terminal" evidence="7">
    <location>
        <begin position="233"/>
        <end position="352"/>
    </location>
</feature>
<dbReference type="KEGG" id="fer:FNB15_15020"/>
<dbReference type="NCBIfam" id="NF007039">
    <property type="entry name" value="PRK09496.3-2"/>
    <property type="match status" value="1"/>
</dbReference>
<evidence type="ECO:0000256" key="1">
    <source>
        <dbReference type="ARBA" id="ARBA00017378"/>
    </source>
</evidence>
<dbReference type="Pfam" id="PF02080">
    <property type="entry name" value="TrkA_C"/>
    <property type="match status" value="2"/>
</dbReference>
<dbReference type="InterPro" id="IPR006036">
    <property type="entry name" value="K_uptake_TrkA"/>
</dbReference>
<reference evidence="9 10" key="1">
    <citation type="submission" date="2019-07" db="EMBL/GenBank/DDBJ databases">
        <title>Genome sequencing for Ferrovibrio sp. K5.</title>
        <authorList>
            <person name="Park S.-J."/>
        </authorList>
    </citation>
    <scope>NUCLEOTIDE SEQUENCE [LARGE SCALE GENOMIC DNA]</scope>
    <source>
        <strain evidence="9 10">K5</strain>
    </source>
</reference>
<organism evidence="9 10">
    <name type="scientific">Ferrovibrio terrae</name>
    <dbReference type="NCBI Taxonomy" id="2594003"/>
    <lineage>
        <taxon>Bacteria</taxon>
        <taxon>Pseudomonadati</taxon>
        <taxon>Pseudomonadota</taxon>
        <taxon>Alphaproteobacteria</taxon>
        <taxon>Rhodospirillales</taxon>
        <taxon>Rhodospirillaceae</taxon>
        <taxon>Ferrovibrio</taxon>
    </lineage>
</organism>
<proteinExistence type="predicted"/>
<dbReference type="InterPro" id="IPR006037">
    <property type="entry name" value="RCK_C"/>
</dbReference>
<evidence type="ECO:0000256" key="3">
    <source>
        <dbReference type="ARBA" id="ARBA00022538"/>
    </source>
</evidence>
<dbReference type="OrthoDB" id="9775180at2"/>
<dbReference type="PROSITE" id="PS51201">
    <property type="entry name" value="RCK_N"/>
    <property type="match status" value="2"/>
</dbReference>
<keyword evidence="3" id="KW-0633">Potassium transport</keyword>
<evidence type="ECO:0000313" key="9">
    <source>
        <dbReference type="EMBL" id="QDO98511.1"/>
    </source>
</evidence>
<keyword evidence="10" id="KW-1185">Reference proteome</keyword>
<name>A0A516H423_9PROT</name>
<protein>
    <recommendedName>
        <fullName evidence="1">Trk system potassium uptake protein TrkA</fullName>
    </recommendedName>
</protein>
<dbReference type="SUPFAM" id="SSF51735">
    <property type="entry name" value="NAD(P)-binding Rossmann-fold domains"/>
    <property type="match status" value="2"/>
</dbReference>
<evidence type="ECO:0000256" key="5">
    <source>
        <dbReference type="ARBA" id="ARBA00023027"/>
    </source>
</evidence>
<evidence type="ECO:0000256" key="4">
    <source>
        <dbReference type="ARBA" id="ARBA00022958"/>
    </source>
</evidence>
<dbReference type="PROSITE" id="PS51202">
    <property type="entry name" value="RCK_C"/>
    <property type="match status" value="2"/>
</dbReference>
<dbReference type="Pfam" id="PF02254">
    <property type="entry name" value="TrkA_N"/>
    <property type="match status" value="2"/>
</dbReference>
<dbReference type="InterPro" id="IPR050721">
    <property type="entry name" value="Trk_Ktr_HKT_K-transport"/>
</dbReference>
<keyword evidence="5" id="KW-0520">NAD</keyword>
<evidence type="ECO:0000256" key="2">
    <source>
        <dbReference type="ARBA" id="ARBA00022448"/>
    </source>
</evidence>
<accession>A0A516H423</accession>
<dbReference type="NCBIfam" id="NF007031">
    <property type="entry name" value="PRK09496.1-2"/>
    <property type="match status" value="1"/>
</dbReference>
<feature type="domain" description="RCK C-terminal" evidence="8">
    <location>
        <begin position="372"/>
        <end position="453"/>
    </location>
</feature>
<feature type="domain" description="RCK N-terminal" evidence="7">
    <location>
        <begin position="1"/>
        <end position="124"/>
    </location>
</feature>
<dbReference type="NCBIfam" id="NF007030">
    <property type="entry name" value="PRK09496.1-1"/>
    <property type="match status" value="1"/>
</dbReference>
<evidence type="ECO:0000256" key="6">
    <source>
        <dbReference type="ARBA" id="ARBA00023065"/>
    </source>
</evidence>
<sequence length="458" mass="49746">MKVIVCGAGLVGSTIARQLAAEGNEVTMIDVSADRANKAAESYDLRAIVGHASHPDVLEQAGASEADMLIAVTFADEVNMVACEVAHALFKVPTKIARIRAQGYLRPEWSDLFNEKHISIDFIISPEIEVARAIHRRILTPGAFDMIPFAGDRLRLVGIRLEEDCPVLNTPLRQLTGLFPDLALNICGIIRHGAMLVPDADDHLEADDEIYICVLSAHLPRAMRIFGHEEREARRIVLSGGGNIGLFLAREIQESQPSVLLKVIEANRERAEYIASALKNAVVLHGDALDQEIQQEAKVGAAETIIALTNDDEVNILTSLLAKQAGAQRAITLVNNPAYDTLIGSLGIDVVVNPRSTTVSSILQHVRRGRIRAVHSLYDGAAEAIEAEAQQTSALVGKPLSELDLPDGLKIGAILRGDTVEIARGDSEIEAGDRVILFARRDAVKKVEKLFAVRLEFF</sequence>
<evidence type="ECO:0000259" key="8">
    <source>
        <dbReference type="PROSITE" id="PS51202"/>
    </source>
</evidence>
<dbReference type="NCBIfam" id="NF007032">
    <property type="entry name" value="PRK09496.1-4"/>
    <property type="match status" value="1"/>
</dbReference>
<evidence type="ECO:0000259" key="7">
    <source>
        <dbReference type="PROSITE" id="PS51201"/>
    </source>
</evidence>
<dbReference type="PRINTS" id="PR00335">
    <property type="entry name" value="KUPTAKETRKA"/>
</dbReference>
<evidence type="ECO:0000313" key="10">
    <source>
        <dbReference type="Proteomes" id="UP000317496"/>
    </source>
</evidence>
<dbReference type="AlphaFoldDB" id="A0A516H423"/>
<dbReference type="SUPFAM" id="SSF116726">
    <property type="entry name" value="TrkA C-terminal domain-like"/>
    <property type="match status" value="2"/>
</dbReference>
<dbReference type="PANTHER" id="PTHR43833">
    <property type="entry name" value="POTASSIUM CHANNEL PROTEIN 2-RELATED-RELATED"/>
    <property type="match status" value="1"/>
</dbReference>
<dbReference type="Gene3D" id="3.40.50.720">
    <property type="entry name" value="NAD(P)-binding Rossmann-like Domain"/>
    <property type="match status" value="2"/>
</dbReference>
<dbReference type="PANTHER" id="PTHR43833:SF5">
    <property type="entry name" value="TRK SYSTEM POTASSIUM UPTAKE PROTEIN TRKA"/>
    <property type="match status" value="1"/>
</dbReference>
<feature type="domain" description="RCK C-terminal" evidence="8">
    <location>
        <begin position="144"/>
        <end position="228"/>
    </location>
</feature>
<dbReference type="Gene3D" id="3.30.70.1450">
    <property type="entry name" value="Regulator of K+ conductance, C-terminal domain"/>
    <property type="match status" value="2"/>
</dbReference>
<keyword evidence="4" id="KW-0630">Potassium</keyword>
<dbReference type="GO" id="GO:0015079">
    <property type="term" value="F:potassium ion transmembrane transporter activity"/>
    <property type="evidence" value="ECO:0007669"/>
    <property type="project" value="InterPro"/>
</dbReference>
<keyword evidence="6" id="KW-0406">Ion transport</keyword>
<dbReference type="InterPro" id="IPR036291">
    <property type="entry name" value="NAD(P)-bd_dom_sf"/>
</dbReference>
<keyword evidence="2" id="KW-0813">Transport</keyword>